<proteinExistence type="predicted"/>
<evidence type="ECO:0000259" key="2">
    <source>
        <dbReference type="Pfam" id="PF12697"/>
    </source>
</evidence>
<protein>
    <submittedName>
        <fullName evidence="3">Alpha/beta fold hydrolase</fullName>
    </submittedName>
</protein>
<dbReference type="RefSeq" id="WP_163111166.1">
    <property type="nucleotide sequence ID" value="NZ_JAAAWP010000003.1"/>
</dbReference>
<accession>A0A6L9MU21</accession>
<dbReference type="Proteomes" id="UP000478837">
    <property type="component" value="Unassembled WGS sequence"/>
</dbReference>
<gene>
    <name evidence="3" type="ORF">GTW09_06990</name>
</gene>
<evidence type="ECO:0000313" key="4">
    <source>
        <dbReference type="Proteomes" id="UP000478837"/>
    </source>
</evidence>
<dbReference type="Pfam" id="PF12697">
    <property type="entry name" value="Abhydrolase_6"/>
    <property type="match status" value="1"/>
</dbReference>
<dbReference type="PANTHER" id="PTHR37017:SF11">
    <property type="entry name" value="ESTERASE_LIPASE_THIOESTERASE DOMAIN-CONTAINING PROTEIN"/>
    <property type="match status" value="1"/>
</dbReference>
<evidence type="ECO:0000256" key="1">
    <source>
        <dbReference type="SAM" id="SignalP"/>
    </source>
</evidence>
<comment type="caution">
    <text evidence="3">The sequence shown here is derived from an EMBL/GenBank/DDBJ whole genome shotgun (WGS) entry which is preliminary data.</text>
</comment>
<dbReference type="SUPFAM" id="SSF53474">
    <property type="entry name" value="alpha/beta-Hydrolases"/>
    <property type="match status" value="1"/>
</dbReference>
<feature type="signal peptide" evidence="1">
    <location>
        <begin position="1"/>
        <end position="21"/>
    </location>
</feature>
<feature type="chain" id="PRO_5026985225" evidence="1">
    <location>
        <begin position="22"/>
        <end position="261"/>
    </location>
</feature>
<dbReference type="Gene3D" id="3.40.50.1820">
    <property type="entry name" value="alpha/beta hydrolase"/>
    <property type="match status" value="1"/>
</dbReference>
<dbReference type="InterPro" id="IPR000073">
    <property type="entry name" value="AB_hydrolase_1"/>
</dbReference>
<keyword evidence="3" id="KW-0378">Hydrolase</keyword>
<dbReference type="InterPro" id="IPR052897">
    <property type="entry name" value="Sec-Metab_Biosynth_Hydrolase"/>
</dbReference>
<feature type="domain" description="AB hydrolase-1" evidence="2">
    <location>
        <begin position="28"/>
        <end position="181"/>
    </location>
</feature>
<sequence length="261" mass="28630">MQMIKAAIFALCISQSATSIADDITVIFEAGFGTKSDIWSPVIAHLPKTIRVLNETRRSVNARDAKPTTLAQDVATMRKKVKEASLDGSVIVVGHSYGGLVATETLKTSLSAIDGMVLVEPTTSVHRLRFKALDKERVIADDQAVAKYIPSHLRLQYQVLVDTLDNANPELTPLPSALPTIIFTSTKVYSEPMFIEETARGKTLWLSLHNKLFEQVIKGQHIRSDEWGHSVHTEAPDVIAKAIMDVAGMVTAKSKHAMDDN</sequence>
<dbReference type="EMBL" id="JAAAWP010000003">
    <property type="protein sequence ID" value="NDW21260.1"/>
    <property type="molecule type" value="Genomic_DNA"/>
</dbReference>
<keyword evidence="4" id="KW-1185">Reference proteome</keyword>
<dbReference type="AlphaFoldDB" id="A0A6L9MU21"/>
<keyword evidence="1" id="KW-0732">Signal</keyword>
<dbReference type="PANTHER" id="PTHR37017">
    <property type="entry name" value="AB HYDROLASE-1 DOMAIN-CONTAINING PROTEIN-RELATED"/>
    <property type="match status" value="1"/>
</dbReference>
<organism evidence="3 4">
    <name type="scientific">Alteromonas hispanica</name>
    <dbReference type="NCBI Taxonomy" id="315421"/>
    <lineage>
        <taxon>Bacteria</taxon>
        <taxon>Pseudomonadati</taxon>
        <taxon>Pseudomonadota</taxon>
        <taxon>Gammaproteobacteria</taxon>
        <taxon>Alteromonadales</taxon>
        <taxon>Alteromonadaceae</taxon>
        <taxon>Alteromonas/Salinimonas group</taxon>
        <taxon>Alteromonas</taxon>
    </lineage>
</organism>
<dbReference type="GO" id="GO:0016787">
    <property type="term" value="F:hydrolase activity"/>
    <property type="evidence" value="ECO:0007669"/>
    <property type="project" value="UniProtKB-KW"/>
</dbReference>
<evidence type="ECO:0000313" key="3">
    <source>
        <dbReference type="EMBL" id="NDW21260.1"/>
    </source>
</evidence>
<name>A0A6L9MU21_9ALTE</name>
<dbReference type="InterPro" id="IPR029058">
    <property type="entry name" value="AB_hydrolase_fold"/>
</dbReference>
<reference evidence="3 4" key="1">
    <citation type="submission" date="2020-01" db="EMBL/GenBank/DDBJ databases">
        <title>Genomes of bacteria type strains.</title>
        <authorList>
            <person name="Chen J."/>
            <person name="Zhu S."/>
            <person name="Yang J."/>
        </authorList>
    </citation>
    <scope>NUCLEOTIDE SEQUENCE [LARGE SCALE GENOMIC DNA]</scope>
    <source>
        <strain evidence="3 4">LMG 22958</strain>
    </source>
</reference>